<evidence type="ECO:0000256" key="1">
    <source>
        <dbReference type="ARBA" id="ARBA00022516"/>
    </source>
</evidence>
<sequence length="342" mass="35507">MRLGDLAAKVGGEVRGDPDVDIAGVKTLEEAGPEHLSFYHNRKYLAAAQRSQAGALLVRDPSPFPGRTLLVHPEPYAALAEILELFYPPLRPHAGVHPTAVVAASAQLGAEVAVGPGAVIGEHVTVGDRAVIGANCVIGDYSRIGAETVLHPGVVVEHHCEIGARCILHAGVVIGSDGFGFATVGGVHRKVPQVGRVVIEDDVELGANVCVDRATLGETRIGRGTKVDNLVQIGHNVVIGEGCLLVAQTGIAGSSKLGRGVILAGQAGVTGHVTVGDGAIITAKAGAMEDIPAGAMVSGMPARPHREWLAAQARLYRLEKLLERLSELEARLARLEAKDAGH</sequence>
<evidence type="ECO:0000256" key="7">
    <source>
        <dbReference type="HAMAP-Rule" id="MF_00523"/>
    </source>
</evidence>
<reference evidence="9 10" key="1">
    <citation type="submission" date="2014-04" db="EMBL/GenBank/DDBJ databases">
        <title>The Genome Sequence of Thermoanaerobaculum aquaticum MP-01, The First Cultivated Group 23 Acidobacterium.</title>
        <authorList>
            <person name="Stamps B.W."/>
            <person name="Losey N.A."/>
            <person name="Lawson P.A."/>
            <person name="Stevenson B.S."/>
        </authorList>
    </citation>
    <scope>NUCLEOTIDE SEQUENCE [LARGE SCALE GENOMIC DNA]</scope>
    <source>
        <strain evidence="9 10">MP-01</strain>
    </source>
</reference>
<dbReference type="GO" id="GO:0016410">
    <property type="term" value="F:N-acyltransferase activity"/>
    <property type="evidence" value="ECO:0007669"/>
    <property type="project" value="InterPro"/>
</dbReference>
<keyword evidence="1 7" id="KW-0444">Lipid biosynthesis</keyword>
<keyword evidence="5 7" id="KW-0443">Lipid metabolism</keyword>
<dbReference type="InterPro" id="IPR001451">
    <property type="entry name" value="Hexapep"/>
</dbReference>
<dbReference type="GO" id="GO:0103118">
    <property type="term" value="F:UDP-3-O-[(3R)-3-hydroxyacyl]-glucosamine N-acyltransferase activity"/>
    <property type="evidence" value="ECO:0007669"/>
    <property type="project" value="UniProtKB-EC"/>
</dbReference>
<dbReference type="HAMAP" id="MF_00523">
    <property type="entry name" value="LpxD"/>
    <property type="match status" value="1"/>
</dbReference>
<comment type="subunit">
    <text evidence="7">Homotrimer.</text>
</comment>
<dbReference type="PANTHER" id="PTHR43378:SF2">
    <property type="entry name" value="UDP-3-O-ACYLGLUCOSAMINE N-ACYLTRANSFERASE 1, MITOCHONDRIAL-RELATED"/>
    <property type="match status" value="1"/>
</dbReference>
<evidence type="ECO:0000313" key="9">
    <source>
        <dbReference type="EMBL" id="KDA53664.1"/>
    </source>
</evidence>
<gene>
    <name evidence="7" type="primary">lpxD</name>
    <name evidence="9" type="ORF">EG19_05550</name>
</gene>
<dbReference type="UniPathway" id="UPA00973"/>
<dbReference type="Pfam" id="PF00132">
    <property type="entry name" value="Hexapep"/>
    <property type="match status" value="3"/>
</dbReference>
<dbReference type="AlphaFoldDB" id="A0A062XW77"/>
<evidence type="ECO:0000313" key="10">
    <source>
        <dbReference type="Proteomes" id="UP000027284"/>
    </source>
</evidence>
<name>A0A062XW77_9BACT</name>
<evidence type="ECO:0000256" key="2">
    <source>
        <dbReference type="ARBA" id="ARBA00022556"/>
    </source>
</evidence>
<comment type="similarity">
    <text evidence="7">Belongs to the transferase hexapeptide repeat family. LpxD subfamily.</text>
</comment>
<dbReference type="InterPro" id="IPR020573">
    <property type="entry name" value="UDP_GlcNAc_AcTrfase_non-rep"/>
</dbReference>
<dbReference type="NCBIfam" id="TIGR01853">
    <property type="entry name" value="lipid_A_lpxD"/>
    <property type="match status" value="1"/>
</dbReference>
<dbReference type="RefSeq" id="WP_038049543.1">
    <property type="nucleotide sequence ID" value="NZ_JMFG01000020.1"/>
</dbReference>
<proteinExistence type="inferred from homology"/>
<dbReference type="Gene3D" id="3.40.1390.10">
    <property type="entry name" value="MurE/MurF, N-terminal domain"/>
    <property type="match status" value="1"/>
</dbReference>
<protein>
    <recommendedName>
        <fullName evidence="7">UDP-3-O-acylglucosamine N-acyltransferase</fullName>
        <ecNumber evidence="7">2.3.1.191</ecNumber>
    </recommendedName>
</protein>
<evidence type="ECO:0000256" key="4">
    <source>
        <dbReference type="ARBA" id="ARBA00022737"/>
    </source>
</evidence>
<keyword evidence="4 7" id="KW-0677">Repeat</keyword>
<dbReference type="PROSITE" id="PS00101">
    <property type="entry name" value="HEXAPEP_TRANSFERASES"/>
    <property type="match status" value="1"/>
</dbReference>
<dbReference type="EC" id="2.3.1.191" evidence="7"/>
<keyword evidence="10" id="KW-1185">Reference proteome</keyword>
<dbReference type="CDD" id="cd03352">
    <property type="entry name" value="LbH_LpxD"/>
    <property type="match status" value="1"/>
</dbReference>
<evidence type="ECO:0000256" key="6">
    <source>
        <dbReference type="ARBA" id="ARBA00023315"/>
    </source>
</evidence>
<keyword evidence="2 7" id="KW-0441">Lipid A biosynthesis</keyword>
<evidence type="ECO:0000256" key="5">
    <source>
        <dbReference type="ARBA" id="ARBA00023098"/>
    </source>
</evidence>
<dbReference type="Proteomes" id="UP000027284">
    <property type="component" value="Unassembled WGS sequence"/>
</dbReference>
<comment type="caution">
    <text evidence="9">The sequence shown here is derived from an EMBL/GenBank/DDBJ whole genome shotgun (WGS) entry which is preliminary data.</text>
</comment>
<keyword evidence="6 7" id="KW-0012">Acyltransferase</keyword>
<keyword evidence="3 7" id="KW-0808">Transferase</keyword>
<evidence type="ECO:0000259" key="8">
    <source>
        <dbReference type="Pfam" id="PF04613"/>
    </source>
</evidence>
<dbReference type="STRING" id="1312852.EG19_05550"/>
<dbReference type="GO" id="GO:0009245">
    <property type="term" value="P:lipid A biosynthetic process"/>
    <property type="evidence" value="ECO:0007669"/>
    <property type="project" value="UniProtKB-UniRule"/>
</dbReference>
<comment type="catalytic activity">
    <reaction evidence="7">
        <text>a UDP-3-O-[(3R)-3-hydroxyacyl]-alpha-D-glucosamine + a (3R)-hydroxyacyl-[ACP] = a UDP-2-N,3-O-bis[(3R)-3-hydroxyacyl]-alpha-D-glucosamine + holo-[ACP] + H(+)</text>
        <dbReference type="Rhea" id="RHEA:53836"/>
        <dbReference type="Rhea" id="RHEA-COMP:9685"/>
        <dbReference type="Rhea" id="RHEA-COMP:9945"/>
        <dbReference type="ChEBI" id="CHEBI:15378"/>
        <dbReference type="ChEBI" id="CHEBI:64479"/>
        <dbReference type="ChEBI" id="CHEBI:78827"/>
        <dbReference type="ChEBI" id="CHEBI:137740"/>
        <dbReference type="ChEBI" id="CHEBI:137748"/>
        <dbReference type="EC" id="2.3.1.191"/>
    </reaction>
</comment>
<accession>A0A062XW77</accession>
<comment type="function">
    <text evidence="7">Catalyzes the N-acylation of UDP-3-O-acylglucosamine using 3-hydroxyacyl-ACP as the acyl donor. Is involved in the biosynthesis of lipid A, a phosphorylated glycolipid that anchors the lipopolysaccharide to the outer membrane of the cell.</text>
</comment>
<comment type="pathway">
    <text evidence="7">Bacterial outer membrane biogenesis; LPS lipid A biosynthesis.</text>
</comment>
<dbReference type="InterPro" id="IPR011004">
    <property type="entry name" value="Trimer_LpxA-like_sf"/>
</dbReference>
<dbReference type="Gene3D" id="2.160.10.10">
    <property type="entry name" value="Hexapeptide repeat proteins"/>
    <property type="match status" value="1"/>
</dbReference>
<dbReference type="EMBL" id="JMFG01000020">
    <property type="protein sequence ID" value="KDA53664.1"/>
    <property type="molecule type" value="Genomic_DNA"/>
</dbReference>
<dbReference type="OrthoDB" id="9784739at2"/>
<dbReference type="InterPro" id="IPR007691">
    <property type="entry name" value="LpxD"/>
</dbReference>
<feature type="domain" description="UDP-3-O-[3-hydroxymyristoyl] glucosamine N-acyltransferase non-repeat region" evidence="8">
    <location>
        <begin position="19"/>
        <end position="85"/>
    </location>
</feature>
<dbReference type="SUPFAM" id="SSF51161">
    <property type="entry name" value="Trimeric LpxA-like enzymes"/>
    <property type="match status" value="1"/>
</dbReference>
<feature type="active site" description="Proton acceptor" evidence="7">
    <location>
        <position position="235"/>
    </location>
</feature>
<organism evidence="9 10">
    <name type="scientific">Thermoanaerobaculum aquaticum</name>
    <dbReference type="NCBI Taxonomy" id="1312852"/>
    <lineage>
        <taxon>Bacteria</taxon>
        <taxon>Pseudomonadati</taxon>
        <taxon>Acidobacteriota</taxon>
        <taxon>Thermoanaerobaculia</taxon>
        <taxon>Thermoanaerobaculales</taxon>
        <taxon>Thermoanaerobaculaceae</taxon>
        <taxon>Thermoanaerobaculum</taxon>
    </lineage>
</organism>
<dbReference type="GO" id="GO:0016020">
    <property type="term" value="C:membrane"/>
    <property type="evidence" value="ECO:0007669"/>
    <property type="project" value="GOC"/>
</dbReference>
<evidence type="ECO:0000256" key="3">
    <source>
        <dbReference type="ARBA" id="ARBA00022679"/>
    </source>
</evidence>
<dbReference type="PANTHER" id="PTHR43378">
    <property type="entry name" value="UDP-3-O-ACYLGLUCOSAMINE N-ACYLTRANSFERASE"/>
    <property type="match status" value="1"/>
</dbReference>
<dbReference type="InterPro" id="IPR018357">
    <property type="entry name" value="Hexapep_transf_CS"/>
</dbReference>
<dbReference type="NCBIfam" id="NF002060">
    <property type="entry name" value="PRK00892.1"/>
    <property type="match status" value="1"/>
</dbReference>
<dbReference type="Pfam" id="PF04613">
    <property type="entry name" value="LpxD"/>
    <property type="match status" value="1"/>
</dbReference>